<dbReference type="InterPro" id="IPR009100">
    <property type="entry name" value="AcylCoA_DH/oxidase_NM_dom_sf"/>
</dbReference>
<name>A0ABQ1PWM4_9ACTN</name>
<dbReference type="InterPro" id="IPR013786">
    <property type="entry name" value="AcylCoA_DH/ox_N"/>
</dbReference>
<dbReference type="NCBIfam" id="TIGR04022">
    <property type="entry name" value="sulfur_SfnB"/>
    <property type="match status" value="1"/>
</dbReference>
<protein>
    <submittedName>
        <fullName evidence="4">SfnB family sulfur acquisition oxidoreductase</fullName>
    </submittedName>
</protein>
<dbReference type="EMBL" id="BMCK01000001">
    <property type="protein sequence ID" value="GGD05596.1"/>
    <property type="molecule type" value="Genomic_DNA"/>
</dbReference>
<dbReference type="SUPFAM" id="SSF56645">
    <property type="entry name" value="Acyl-CoA dehydrogenase NM domain-like"/>
    <property type="match status" value="1"/>
</dbReference>
<dbReference type="PIRSF" id="PIRSF016578">
    <property type="entry name" value="HsaA"/>
    <property type="match status" value="1"/>
</dbReference>
<dbReference type="Gene3D" id="2.40.110.10">
    <property type="entry name" value="Butyryl-CoA Dehydrogenase, subunit A, domain 2"/>
    <property type="match status" value="1"/>
</dbReference>
<organism evidence="4 5">
    <name type="scientific">Nocardioides daphniae</name>
    <dbReference type="NCBI Taxonomy" id="402297"/>
    <lineage>
        <taxon>Bacteria</taxon>
        <taxon>Bacillati</taxon>
        <taxon>Actinomycetota</taxon>
        <taxon>Actinomycetes</taxon>
        <taxon>Propionibacteriales</taxon>
        <taxon>Nocardioidaceae</taxon>
        <taxon>Nocardioides</taxon>
    </lineage>
</organism>
<dbReference type="InterPro" id="IPR013107">
    <property type="entry name" value="Acyl-CoA_DH_C"/>
</dbReference>
<dbReference type="Gene3D" id="1.20.140.10">
    <property type="entry name" value="Butyryl-CoA Dehydrogenase, subunit A, domain 3"/>
    <property type="match status" value="1"/>
</dbReference>
<evidence type="ECO:0000313" key="5">
    <source>
        <dbReference type="Proteomes" id="UP000630594"/>
    </source>
</evidence>
<dbReference type="InterPro" id="IPR036250">
    <property type="entry name" value="AcylCo_DH-like_C"/>
</dbReference>
<dbReference type="Proteomes" id="UP000630594">
    <property type="component" value="Unassembled WGS sequence"/>
</dbReference>
<reference evidence="5" key="1">
    <citation type="journal article" date="2019" name="Int. J. Syst. Evol. Microbiol.">
        <title>The Global Catalogue of Microorganisms (GCM) 10K type strain sequencing project: providing services to taxonomists for standard genome sequencing and annotation.</title>
        <authorList>
            <consortium name="The Broad Institute Genomics Platform"/>
            <consortium name="The Broad Institute Genome Sequencing Center for Infectious Disease"/>
            <person name="Wu L."/>
            <person name="Ma J."/>
        </authorList>
    </citation>
    <scope>NUCLEOTIDE SEQUENCE [LARGE SCALE GENOMIC DNA]</scope>
    <source>
        <strain evidence="5">CCM 7403</strain>
    </source>
</reference>
<gene>
    <name evidence="4" type="ORF">GCM10007231_00470</name>
</gene>
<accession>A0ABQ1PWM4</accession>
<evidence type="ECO:0000313" key="4">
    <source>
        <dbReference type="EMBL" id="GGD05596.1"/>
    </source>
</evidence>
<comment type="caution">
    <text evidence="4">The sequence shown here is derived from an EMBL/GenBank/DDBJ whole genome shotgun (WGS) entry which is preliminary data.</text>
</comment>
<dbReference type="InterPro" id="IPR023922">
    <property type="entry name" value="S04_starv_induced_SfnB"/>
</dbReference>
<feature type="domain" description="Acyl-CoA dehydrogenase/oxidase N-terminal" evidence="2">
    <location>
        <begin position="30"/>
        <end position="124"/>
    </location>
</feature>
<dbReference type="InterPro" id="IPR046373">
    <property type="entry name" value="Acyl-CoA_Oxase/DH_mid-dom_sf"/>
</dbReference>
<dbReference type="PANTHER" id="PTHR43884">
    <property type="entry name" value="ACYL-COA DEHYDROGENASE"/>
    <property type="match status" value="1"/>
</dbReference>
<keyword evidence="1" id="KW-0560">Oxidoreductase</keyword>
<dbReference type="Pfam" id="PF02771">
    <property type="entry name" value="Acyl-CoA_dh_N"/>
    <property type="match status" value="1"/>
</dbReference>
<evidence type="ECO:0000259" key="2">
    <source>
        <dbReference type="Pfam" id="PF02771"/>
    </source>
</evidence>
<dbReference type="PANTHER" id="PTHR43884:SF12">
    <property type="entry name" value="ISOVALERYL-COA DEHYDROGENASE, MITOCHONDRIAL-RELATED"/>
    <property type="match status" value="1"/>
</dbReference>
<dbReference type="RefSeq" id="WP_229721328.1">
    <property type="nucleotide sequence ID" value="NZ_BMCK01000001.1"/>
</dbReference>
<dbReference type="Pfam" id="PF08028">
    <property type="entry name" value="Acyl-CoA_dh_2"/>
    <property type="match status" value="1"/>
</dbReference>
<keyword evidence="5" id="KW-1185">Reference proteome</keyword>
<evidence type="ECO:0000259" key="3">
    <source>
        <dbReference type="Pfam" id="PF08028"/>
    </source>
</evidence>
<dbReference type="InterPro" id="IPR037069">
    <property type="entry name" value="AcylCoA_DH/ox_N_sf"/>
</dbReference>
<dbReference type="SUPFAM" id="SSF47203">
    <property type="entry name" value="Acyl-CoA dehydrogenase C-terminal domain-like"/>
    <property type="match status" value="1"/>
</dbReference>
<sequence length="403" mass="42950">MSLAPSAPSETRVPVLSAETARAEATRLRDRFAVGAVERDAQRILPHEQVRELAAFGLLAITVPAAHGGADLPVEVVAEVVRLISEGDPNLGQIPQSHFAYVNSLRLTAAPEQQAYFFGEVLAGKMFGNAQSELGTKHVRDYRATLRPVGEGEWVLDADKGYCTGALFADWIPVLAHLDVDGPLHVAWVERHAAGVTVVDDWDGVGQRTTASGGVRLVDVAVRSDRITPFHATFDGRPQTYGSYAQTLHAAIDAGIARAALTEAAAFVTTKSRPYPDAGVERHADDPLVVQAFGEMEVAVRGAEALLAEAARAVDRANADLTAETAGAVSLALAAARAASTRASVETASRLFEVAGTRSALGRLNLDRHWRNAHTLHDPAAWKIQHLGRHTLDGVLPPSHGQI</sequence>
<dbReference type="Gene3D" id="1.10.540.10">
    <property type="entry name" value="Acyl-CoA dehydrogenase/oxidase, N-terminal domain"/>
    <property type="match status" value="1"/>
</dbReference>
<evidence type="ECO:0000256" key="1">
    <source>
        <dbReference type="ARBA" id="ARBA00023002"/>
    </source>
</evidence>
<feature type="domain" description="Acyl-CoA dehydrogenase C-terminal" evidence="3">
    <location>
        <begin position="248"/>
        <end position="376"/>
    </location>
</feature>
<proteinExistence type="predicted"/>